<dbReference type="GO" id="GO:0000976">
    <property type="term" value="F:transcription cis-regulatory region binding"/>
    <property type="evidence" value="ECO:0007669"/>
    <property type="project" value="TreeGrafter"/>
</dbReference>
<feature type="modified residue" description="4-aspartylphosphate" evidence="6">
    <location>
        <position position="55"/>
    </location>
</feature>
<reference evidence="10 11" key="1">
    <citation type="submission" date="2016-10" db="EMBL/GenBank/DDBJ databases">
        <authorList>
            <person name="de Groot N.N."/>
        </authorList>
    </citation>
    <scope>NUCLEOTIDE SEQUENCE [LARGE SCALE GENOMIC DNA]</scope>
    <source>
        <strain evidence="10 11">DSM 26915</strain>
    </source>
</reference>
<keyword evidence="4 7" id="KW-0238">DNA-binding</keyword>
<evidence type="ECO:0000256" key="5">
    <source>
        <dbReference type="ARBA" id="ARBA00023163"/>
    </source>
</evidence>
<dbReference type="SUPFAM" id="SSF52172">
    <property type="entry name" value="CheY-like"/>
    <property type="match status" value="1"/>
</dbReference>
<evidence type="ECO:0000256" key="7">
    <source>
        <dbReference type="PROSITE-ProRule" id="PRU01091"/>
    </source>
</evidence>
<keyword evidence="5" id="KW-0804">Transcription</keyword>
<keyword evidence="11" id="KW-1185">Reference proteome</keyword>
<dbReference type="InterPro" id="IPR016032">
    <property type="entry name" value="Sig_transdc_resp-reg_C-effctor"/>
</dbReference>
<organism evidence="10 11">
    <name type="scientific">Thalassococcus halodurans</name>
    <dbReference type="NCBI Taxonomy" id="373675"/>
    <lineage>
        <taxon>Bacteria</taxon>
        <taxon>Pseudomonadati</taxon>
        <taxon>Pseudomonadota</taxon>
        <taxon>Alphaproteobacteria</taxon>
        <taxon>Rhodobacterales</taxon>
        <taxon>Roseobacteraceae</taxon>
        <taxon>Thalassococcus</taxon>
    </lineage>
</organism>
<dbReference type="GO" id="GO:0032993">
    <property type="term" value="C:protein-DNA complex"/>
    <property type="evidence" value="ECO:0007669"/>
    <property type="project" value="TreeGrafter"/>
</dbReference>
<dbReference type="Gene3D" id="3.40.50.2300">
    <property type="match status" value="1"/>
</dbReference>
<dbReference type="SMART" id="SM00862">
    <property type="entry name" value="Trans_reg_C"/>
    <property type="match status" value="1"/>
</dbReference>
<dbReference type="InterPro" id="IPR011006">
    <property type="entry name" value="CheY-like_superfamily"/>
</dbReference>
<evidence type="ECO:0000259" key="8">
    <source>
        <dbReference type="PROSITE" id="PS50110"/>
    </source>
</evidence>
<dbReference type="Proteomes" id="UP000236752">
    <property type="component" value="Unassembled WGS sequence"/>
</dbReference>
<keyword evidence="2" id="KW-0902">Two-component regulatory system</keyword>
<feature type="domain" description="OmpR/PhoB-type" evidence="9">
    <location>
        <begin position="123"/>
        <end position="222"/>
    </location>
</feature>
<dbReference type="Gene3D" id="6.10.250.690">
    <property type="match status" value="1"/>
</dbReference>
<feature type="domain" description="Response regulatory" evidence="8">
    <location>
        <begin position="6"/>
        <end position="120"/>
    </location>
</feature>
<dbReference type="InterPro" id="IPR036388">
    <property type="entry name" value="WH-like_DNA-bd_sf"/>
</dbReference>
<dbReference type="PANTHER" id="PTHR48111:SF22">
    <property type="entry name" value="REGULATOR OF RPOS"/>
    <property type="match status" value="1"/>
</dbReference>
<dbReference type="GO" id="GO:0006355">
    <property type="term" value="P:regulation of DNA-templated transcription"/>
    <property type="evidence" value="ECO:0007669"/>
    <property type="project" value="InterPro"/>
</dbReference>
<keyword evidence="1 6" id="KW-0597">Phosphoprotein</keyword>
<dbReference type="OrthoDB" id="9802426at2"/>
<dbReference type="Pfam" id="PF00072">
    <property type="entry name" value="Response_reg"/>
    <property type="match status" value="1"/>
</dbReference>
<dbReference type="CDD" id="cd00383">
    <property type="entry name" value="trans_reg_C"/>
    <property type="match status" value="1"/>
</dbReference>
<protein>
    <submittedName>
        <fullName evidence="10">DNA-binding response regulator, OmpR family, contains REC and winged-helix (WHTH) domain</fullName>
    </submittedName>
</protein>
<dbReference type="SMART" id="SM00448">
    <property type="entry name" value="REC"/>
    <property type="match status" value="1"/>
</dbReference>
<evidence type="ECO:0000259" key="9">
    <source>
        <dbReference type="PROSITE" id="PS51755"/>
    </source>
</evidence>
<sequence>MTTQPPILVVDDDPEITSALSRGLAIHSYQAVAVHRCADAMQTLDTTTVGAAIVDVMIGSENGFDLVRAMREAGHRFPILMLSAMSEVEDRAAGLEAGADDYIVKPFSFDELVARLKVQEKRAASARPSPARLGTESRRLTMGSESAILTEREYDLLRLFLENADKVLSRGEIFDALWAGDGNGSENVVDVYLGYLRRKIGLPQKFGFQIKTLRGKGFVIDGLPPVFAPE</sequence>
<dbReference type="InterPro" id="IPR001867">
    <property type="entry name" value="OmpR/PhoB-type_DNA-bd"/>
</dbReference>
<dbReference type="PROSITE" id="PS51755">
    <property type="entry name" value="OMPR_PHOB"/>
    <property type="match status" value="1"/>
</dbReference>
<evidence type="ECO:0000256" key="3">
    <source>
        <dbReference type="ARBA" id="ARBA00023015"/>
    </source>
</evidence>
<evidence type="ECO:0000256" key="2">
    <source>
        <dbReference type="ARBA" id="ARBA00023012"/>
    </source>
</evidence>
<accession>A0A1H6BDY4</accession>
<dbReference type="InterPro" id="IPR039420">
    <property type="entry name" value="WalR-like"/>
</dbReference>
<dbReference type="RefSeq" id="WP_103911623.1">
    <property type="nucleotide sequence ID" value="NZ_FNUZ01000007.1"/>
</dbReference>
<evidence type="ECO:0000256" key="6">
    <source>
        <dbReference type="PROSITE-ProRule" id="PRU00169"/>
    </source>
</evidence>
<dbReference type="GO" id="GO:0000156">
    <property type="term" value="F:phosphorelay response regulator activity"/>
    <property type="evidence" value="ECO:0007669"/>
    <property type="project" value="TreeGrafter"/>
</dbReference>
<proteinExistence type="predicted"/>
<gene>
    <name evidence="10" type="ORF">SAMN04488045_3476</name>
</gene>
<dbReference type="Gene3D" id="1.10.10.10">
    <property type="entry name" value="Winged helix-like DNA-binding domain superfamily/Winged helix DNA-binding domain"/>
    <property type="match status" value="1"/>
</dbReference>
<evidence type="ECO:0000256" key="1">
    <source>
        <dbReference type="ARBA" id="ARBA00022553"/>
    </source>
</evidence>
<name>A0A1H6BDY4_9RHOB</name>
<dbReference type="InterPro" id="IPR001789">
    <property type="entry name" value="Sig_transdc_resp-reg_receiver"/>
</dbReference>
<keyword evidence="3" id="KW-0805">Transcription regulation</keyword>
<dbReference type="Pfam" id="PF00486">
    <property type="entry name" value="Trans_reg_C"/>
    <property type="match status" value="1"/>
</dbReference>
<evidence type="ECO:0000256" key="4">
    <source>
        <dbReference type="ARBA" id="ARBA00023125"/>
    </source>
</evidence>
<evidence type="ECO:0000313" key="10">
    <source>
        <dbReference type="EMBL" id="SEG58890.1"/>
    </source>
</evidence>
<dbReference type="EMBL" id="FNUZ01000007">
    <property type="protein sequence ID" value="SEG58890.1"/>
    <property type="molecule type" value="Genomic_DNA"/>
</dbReference>
<dbReference type="AlphaFoldDB" id="A0A1H6BDY4"/>
<dbReference type="PROSITE" id="PS50110">
    <property type="entry name" value="RESPONSE_REGULATORY"/>
    <property type="match status" value="1"/>
</dbReference>
<dbReference type="SUPFAM" id="SSF46894">
    <property type="entry name" value="C-terminal effector domain of the bipartite response regulators"/>
    <property type="match status" value="1"/>
</dbReference>
<feature type="DNA-binding region" description="OmpR/PhoB-type" evidence="7">
    <location>
        <begin position="123"/>
        <end position="222"/>
    </location>
</feature>
<evidence type="ECO:0000313" key="11">
    <source>
        <dbReference type="Proteomes" id="UP000236752"/>
    </source>
</evidence>
<dbReference type="GO" id="GO:0005829">
    <property type="term" value="C:cytosol"/>
    <property type="evidence" value="ECO:0007669"/>
    <property type="project" value="TreeGrafter"/>
</dbReference>
<dbReference type="PANTHER" id="PTHR48111">
    <property type="entry name" value="REGULATOR OF RPOS"/>
    <property type="match status" value="1"/>
</dbReference>